<keyword evidence="2" id="KW-0472">Membrane</keyword>
<feature type="compositionally biased region" description="Basic residues" evidence="1">
    <location>
        <begin position="306"/>
        <end position="317"/>
    </location>
</feature>
<evidence type="ECO:0000256" key="3">
    <source>
        <dbReference type="SAM" id="SignalP"/>
    </source>
</evidence>
<evidence type="ECO:0000256" key="2">
    <source>
        <dbReference type="SAM" id="Phobius"/>
    </source>
</evidence>
<dbReference type="Proteomes" id="UP000054481">
    <property type="component" value="Unassembled WGS sequence"/>
</dbReference>
<feature type="chain" id="PRO_5002526321" description="DUF7728 domain-containing protein" evidence="3">
    <location>
        <begin position="25"/>
        <end position="350"/>
    </location>
</feature>
<protein>
    <recommendedName>
        <fullName evidence="4">DUF7728 domain-containing protein</fullName>
    </recommendedName>
</protein>
<keyword evidence="2" id="KW-0812">Transmembrane</keyword>
<evidence type="ECO:0000259" key="4">
    <source>
        <dbReference type="Pfam" id="PF24854"/>
    </source>
</evidence>
<feature type="transmembrane region" description="Helical" evidence="2">
    <location>
        <begin position="267"/>
        <end position="296"/>
    </location>
</feature>
<dbReference type="Pfam" id="PF24854">
    <property type="entry name" value="DUF7728"/>
    <property type="match status" value="1"/>
</dbReference>
<keyword evidence="3" id="KW-0732">Signal</keyword>
<dbReference type="AlphaFoldDB" id="A0A0F7ZL42"/>
<dbReference type="OrthoDB" id="5409353at2759"/>
<dbReference type="PANTHER" id="PTHR40622:SF1">
    <property type="match status" value="1"/>
</dbReference>
<reference evidence="5 6" key="1">
    <citation type="journal article" date="2014" name="Genome Biol. Evol.">
        <title>Comparative genomics and transcriptomics analyses reveal divergent lifestyle features of nematode endoparasitic fungus Hirsutella minnesotensis.</title>
        <authorList>
            <person name="Lai Y."/>
            <person name="Liu K."/>
            <person name="Zhang X."/>
            <person name="Zhang X."/>
            <person name="Li K."/>
            <person name="Wang N."/>
            <person name="Shu C."/>
            <person name="Wu Y."/>
            <person name="Wang C."/>
            <person name="Bushley K.E."/>
            <person name="Xiang M."/>
            <person name="Liu X."/>
        </authorList>
    </citation>
    <scope>NUCLEOTIDE SEQUENCE [LARGE SCALE GENOMIC DNA]</scope>
    <source>
        <strain evidence="5 6">3608</strain>
    </source>
</reference>
<dbReference type="EMBL" id="KQ030514">
    <property type="protein sequence ID" value="KJZ75971.1"/>
    <property type="molecule type" value="Genomic_DNA"/>
</dbReference>
<gene>
    <name evidence="5" type="ORF">HIM_04795</name>
</gene>
<evidence type="ECO:0000313" key="5">
    <source>
        <dbReference type="EMBL" id="KJZ75971.1"/>
    </source>
</evidence>
<feature type="compositionally biased region" description="Basic and acidic residues" evidence="1">
    <location>
        <begin position="320"/>
        <end position="329"/>
    </location>
</feature>
<feature type="signal peptide" evidence="3">
    <location>
        <begin position="1"/>
        <end position="24"/>
    </location>
</feature>
<dbReference type="InterPro" id="IPR056145">
    <property type="entry name" value="DUF7728"/>
</dbReference>
<keyword evidence="2" id="KW-1133">Transmembrane helix</keyword>
<accession>A0A0F7ZL42</accession>
<feature type="region of interest" description="Disordered" evidence="1">
    <location>
        <begin position="306"/>
        <end position="350"/>
    </location>
</feature>
<keyword evidence="6" id="KW-1185">Reference proteome</keyword>
<proteinExistence type="predicted"/>
<evidence type="ECO:0000313" key="6">
    <source>
        <dbReference type="Proteomes" id="UP000054481"/>
    </source>
</evidence>
<organism evidence="5 6">
    <name type="scientific">Hirsutella minnesotensis 3608</name>
    <dbReference type="NCBI Taxonomy" id="1043627"/>
    <lineage>
        <taxon>Eukaryota</taxon>
        <taxon>Fungi</taxon>
        <taxon>Dikarya</taxon>
        <taxon>Ascomycota</taxon>
        <taxon>Pezizomycotina</taxon>
        <taxon>Sordariomycetes</taxon>
        <taxon>Hypocreomycetidae</taxon>
        <taxon>Hypocreales</taxon>
        <taxon>Ophiocordycipitaceae</taxon>
        <taxon>Hirsutella</taxon>
    </lineage>
</organism>
<feature type="domain" description="DUF7728" evidence="4">
    <location>
        <begin position="57"/>
        <end position="176"/>
    </location>
</feature>
<sequence length="350" mass="37547">MLVKPLAFAATAAAFVIVPEISNADVTIIEGIVKALPVESESFGLPTSTQQQSVSVPCAQCKGKDAKLHMDFSVERGSRLMLNGFELYPNADPWSGDLKALMSKADGSNESKNLGYSLAIEPVAMDEYQQMSLIDVDFKIIEVGGQFVEGVPTVKVQIIQTITEDIAIGKVDVQPSSSGAECTSMWCRAQDVAGDIFSVLDGLKGGIQSGIEGCFGSGNHDMLIAEMDQTEKDGAGAVPVISGPESEEPSPSRHNWRLLVKNVASHIFLPVLMGVTAGVGVAVLAMVLCSIAIRLTKLVKTKRSRRGGCCRKKRSSRHQSVSDEEKTGLMEEGEAEEAPPVYRDEEDTRN</sequence>
<dbReference type="PANTHER" id="PTHR40622">
    <property type="match status" value="1"/>
</dbReference>
<name>A0A0F7ZL42_9HYPO</name>
<evidence type="ECO:0000256" key="1">
    <source>
        <dbReference type="SAM" id="MobiDB-lite"/>
    </source>
</evidence>